<feature type="region of interest" description="Disordered" evidence="1">
    <location>
        <begin position="487"/>
        <end position="514"/>
    </location>
</feature>
<dbReference type="PROSITE" id="PS51257">
    <property type="entry name" value="PROKAR_LIPOPROTEIN"/>
    <property type="match status" value="1"/>
</dbReference>
<dbReference type="Gene3D" id="3.40.50.12580">
    <property type="match status" value="1"/>
</dbReference>
<dbReference type="Proteomes" id="UP001225356">
    <property type="component" value="Unassembled WGS sequence"/>
</dbReference>
<organism evidence="3 4">
    <name type="scientific">Streptosporangium lutulentum</name>
    <dbReference type="NCBI Taxonomy" id="1461250"/>
    <lineage>
        <taxon>Bacteria</taxon>
        <taxon>Bacillati</taxon>
        <taxon>Actinomycetota</taxon>
        <taxon>Actinomycetes</taxon>
        <taxon>Streptosporangiales</taxon>
        <taxon>Streptosporangiaceae</taxon>
        <taxon>Streptosporangium</taxon>
    </lineage>
</organism>
<evidence type="ECO:0000256" key="1">
    <source>
        <dbReference type="SAM" id="MobiDB-lite"/>
    </source>
</evidence>
<feature type="transmembrane region" description="Helical" evidence="2">
    <location>
        <begin position="39"/>
        <end position="58"/>
    </location>
</feature>
<evidence type="ECO:0000313" key="4">
    <source>
        <dbReference type="Proteomes" id="UP001225356"/>
    </source>
</evidence>
<dbReference type="RefSeq" id="WP_307568098.1">
    <property type="nucleotide sequence ID" value="NZ_JAUSQU010000001.1"/>
</dbReference>
<dbReference type="EMBL" id="JAUSQU010000001">
    <property type="protein sequence ID" value="MDP9849966.1"/>
    <property type="molecule type" value="Genomic_DNA"/>
</dbReference>
<comment type="caution">
    <text evidence="3">The sequence shown here is derived from an EMBL/GenBank/DDBJ whole genome shotgun (WGS) entry which is preliminary data.</text>
</comment>
<gene>
    <name evidence="3" type="ORF">J2853_009177</name>
</gene>
<evidence type="ECO:0000313" key="3">
    <source>
        <dbReference type="EMBL" id="MDP9849966.1"/>
    </source>
</evidence>
<feature type="transmembrane region" description="Helical" evidence="2">
    <location>
        <begin position="157"/>
        <end position="175"/>
    </location>
</feature>
<keyword evidence="2" id="KW-1133">Transmembrane helix</keyword>
<accession>A0ABT9QU84</accession>
<keyword evidence="4" id="KW-1185">Reference proteome</keyword>
<proteinExistence type="predicted"/>
<keyword evidence="2" id="KW-0472">Membrane</keyword>
<evidence type="ECO:0008006" key="5">
    <source>
        <dbReference type="Google" id="ProtNLM"/>
    </source>
</evidence>
<sequence>MNPPGRSRRTTVGVVGITALVLSCPATMIAALWPNAWVFALAAAIGYAAELLAFRHVADLVEKLSQVNAGITLRFVIREMALVLLLIRLDRTDTASSVILAAGLLGLHVVRGVYSIPTLHVAERRRLPLVTRGIDLSELAIPDAPHRLFTLHPTRTMLHLDVPVVAGTLIGLAAGTSWPGVIGLAVGYALGLAGVAHMARHALRNRHLDNDERAFAVVNKRLAELKPEVALYFSGSRESAYQVNMWLSTLDEVDRRTLIILRERAMVPLLGPTRTPVVCVPKTLDVVRLDLSGLRLALYPANVGNNLHLLRVPGIRSAFINHGDSDKPASFNPFAKAYDEVWVAGPAGRERYLSMPTGVRDEDIVEVGRPQLASIQVGAATPGPMFTVLYAPTWEGWSDDLLHSSVATMGPKIVRALLDHTPHVRLLYKPHPLTGTRDARATEAHHEIVAMIEQANAARVARGTWAVTAGKARERGRLEGLTRRLEAPAGDGAVGDEAQISRDTGGSALVGDRQEAEDIRHESYWKAVDWWRHRVITGPRPHVYDCFNRTDLLITDISSVAGDFIVSGKPFAVTNVGGLGVPEFRRLFPTAATAAYLITPDCAELPKILAETQGLEPDVMAERRRELKNHLLGPDEPDSATRFAAAVDALIAKAPVRAGEGRYVA</sequence>
<keyword evidence="2" id="KW-0812">Transmembrane</keyword>
<evidence type="ECO:0000256" key="2">
    <source>
        <dbReference type="SAM" id="Phobius"/>
    </source>
</evidence>
<name>A0ABT9QU84_9ACTN</name>
<feature type="transmembrane region" description="Helical" evidence="2">
    <location>
        <begin position="12"/>
        <end position="33"/>
    </location>
</feature>
<protein>
    <recommendedName>
        <fullName evidence="5">CDP-Glycerol:Poly(Glycerophosphate) glycerophosphotransferase</fullName>
    </recommendedName>
</protein>
<reference evidence="3 4" key="1">
    <citation type="submission" date="2023-07" db="EMBL/GenBank/DDBJ databases">
        <title>Sequencing the genomes of 1000 actinobacteria strains.</title>
        <authorList>
            <person name="Klenk H.-P."/>
        </authorList>
    </citation>
    <scope>NUCLEOTIDE SEQUENCE [LARGE SCALE GENOMIC DNA]</scope>
    <source>
        <strain evidence="3 4">DSM 46740</strain>
    </source>
</reference>
<dbReference type="InterPro" id="IPR043148">
    <property type="entry name" value="TagF_C"/>
</dbReference>